<dbReference type="Proteomes" id="UP000232221">
    <property type="component" value="Chromosome"/>
</dbReference>
<evidence type="ECO:0000256" key="2">
    <source>
        <dbReference type="SAM" id="SignalP"/>
    </source>
</evidence>
<evidence type="ECO:0000313" key="4">
    <source>
        <dbReference type="Proteomes" id="UP000232221"/>
    </source>
</evidence>
<dbReference type="SUPFAM" id="SSF52266">
    <property type="entry name" value="SGNH hydrolase"/>
    <property type="match status" value="1"/>
</dbReference>
<protein>
    <submittedName>
        <fullName evidence="3">Lipolytic enzyme, GDSL family</fullName>
    </submittedName>
</protein>
<dbReference type="InterPro" id="IPR001087">
    <property type="entry name" value="GDSL"/>
</dbReference>
<proteinExistence type="predicted"/>
<keyword evidence="2" id="KW-0732">Signal</keyword>
<name>A0A2K8P546_9MOLU</name>
<dbReference type="InterPro" id="IPR036514">
    <property type="entry name" value="SGNH_hydro_sf"/>
</dbReference>
<organism evidence="3 4">
    <name type="scientific">Mesoplasma coleopterae</name>
    <dbReference type="NCBI Taxonomy" id="324078"/>
    <lineage>
        <taxon>Bacteria</taxon>
        <taxon>Bacillati</taxon>
        <taxon>Mycoplasmatota</taxon>
        <taxon>Mollicutes</taxon>
        <taxon>Entomoplasmatales</taxon>
        <taxon>Entomoplasmataceae</taxon>
        <taxon>Mesoplasma</taxon>
    </lineage>
</organism>
<dbReference type="RefSeq" id="WP_100670927.1">
    <property type="nucleotide sequence ID" value="NZ_CP022510.1"/>
</dbReference>
<dbReference type="AlphaFoldDB" id="A0A2K8P546"/>
<keyword evidence="4" id="KW-1185">Reference proteome</keyword>
<dbReference type="GO" id="GO:0016788">
    <property type="term" value="F:hydrolase activity, acting on ester bonds"/>
    <property type="evidence" value="ECO:0007669"/>
    <property type="project" value="InterPro"/>
</dbReference>
<sequence>MKKLLAILAATALITPVVTSVVSCGETEESMRNNPLLIGKGIDKSKAIDDSQPGKYGFTNFYIVGDSLSDTDGISNLIKTKFANSLVDLNVSLSGAYGYEKNNTHYSAFSNGMTAGTILSEKLGFGEMKPSNFLSKKEESNYGKNYSVGGATAAKLDLPTGILLNDATIDRQTEALISQHKINNNDLVFFEIGGNDLFSLIGFYGNEAKQTEFMKDSVDRVRTALFNLLNNGIKNIIFMTPPRMDFPPRYRHVFEDAKKPENLEAQKKADFIINICNEYYSKIMNVLNEVELYYPDSIQLYDLFKKTDELEKQFKDLVALDGSEAIINEAYSNGQSIEVKLNNEKVKFNTNPNADLLQNISGVINEFKGDIVFGAKNTLDITISATRNQTTISDRDEAMKNYFFTDFVHPTKEVHRLVSDILLGYAKELSKKWEN</sequence>
<dbReference type="OrthoDB" id="390278at2"/>
<evidence type="ECO:0000313" key="3">
    <source>
        <dbReference type="EMBL" id="ATZ20853.1"/>
    </source>
</evidence>
<dbReference type="NCBIfam" id="NF038029">
    <property type="entry name" value="LP_plasma"/>
    <property type="match status" value="1"/>
</dbReference>
<dbReference type="InterPro" id="IPR051058">
    <property type="entry name" value="GDSL_Est/Lipase"/>
</dbReference>
<feature type="chain" id="PRO_5014765492" evidence="2">
    <location>
        <begin position="21"/>
        <end position="435"/>
    </location>
</feature>
<dbReference type="Gene3D" id="3.40.50.1110">
    <property type="entry name" value="SGNH hydrolase"/>
    <property type="match status" value="1"/>
</dbReference>
<dbReference type="PANTHER" id="PTHR45648">
    <property type="entry name" value="GDSL LIPASE/ACYLHYDROLASE FAMILY PROTEIN (AFU_ORTHOLOGUE AFUA_4G14700)"/>
    <property type="match status" value="1"/>
</dbReference>
<reference evidence="3 4" key="1">
    <citation type="submission" date="2017-11" db="EMBL/GenBank/DDBJ databases">
        <title>Genome sequence of Mesoplasma coleopterae BARC 779 (ATCC 49583).</title>
        <authorList>
            <person name="Lo W.-S."/>
            <person name="Kuo C.-H."/>
        </authorList>
    </citation>
    <scope>NUCLEOTIDE SEQUENCE [LARGE SCALE GENOMIC DNA]</scope>
    <source>
        <strain evidence="3 4">BARC 779</strain>
    </source>
</reference>
<keyword evidence="1" id="KW-0378">Hydrolase</keyword>
<accession>A0A2K8P546</accession>
<gene>
    <name evidence="3" type="ORF">MCOLE_v1c03390</name>
</gene>
<dbReference type="InterPro" id="IPR054816">
    <property type="entry name" value="Lipoprotein_mollicutes-type_CS"/>
</dbReference>
<dbReference type="CDD" id="cd01846">
    <property type="entry name" value="fatty_acyltransferase_like"/>
    <property type="match status" value="1"/>
</dbReference>
<dbReference type="KEGG" id="mcol:MCOLE_v1c03390"/>
<evidence type="ECO:0000256" key="1">
    <source>
        <dbReference type="ARBA" id="ARBA00022801"/>
    </source>
</evidence>
<dbReference type="PANTHER" id="PTHR45648:SF22">
    <property type="entry name" value="GDSL LIPASE_ACYLHYDROLASE FAMILY PROTEIN (AFU_ORTHOLOGUE AFUA_4G14700)"/>
    <property type="match status" value="1"/>
</dbReference>
<dbReference type="Pfam" id="PF00657">
    <property type="entry name" value="Lipase_GDSL"/>
    <property type="match status" value="1"/>
</dbReference>
<feature type="signal peptide" evidence="2">
    <location>
        <begin position="1"/>
        <end position="20"/>
    </location>
</feature>
<dbReference type="PROSITE" id="PS51257">
    <property type="entry name" value="PROKAR_LIPOPROTEIN"/>
    <property type="match status" value="1"/>
</dbReference>
<dbReference type="EMBL" id="CP024968">
    <property type="protein sequence ID" value="ATZ20853.1"/>
    <property type="molecule type" value="Genomic_DNA"/>
</dbReference>